<dbReference type="InterPro" id="IPR002156">
    <property type="entry name" value="RNaseH_domain"/>
</dbReference>
<gene>
    <name evidence="2" type="ORF">CRG98_008845</name>
</gene>
<accession>A0A2I0KR33</accession>
<protein>
    <recommendedName>
        <fullName evidence="1">RNase H type-1 domain-containing protein</fullName>
    </recommendedName>
</protein>
<dbReference type="Proteomes" id="UP000233551">
    <property type="component" value="Unassembled WGS sequence"/>
</dbReference>
<dbReference type="CDD" id="cd06222">
    <property type="entry name" value="RNase_H_like"/>
    <property type="match status" value="1"/>
</dbReference>
<organism evidence="2 3">
    <name type="scientific">Punica granatum</name>
    <name type="common">Pomegranate</name>
    <dbReference type="NCBI Taxonomy" id="22663"/>
    <lineage>
        <taxon>Eukaryota</taxon>
        <taxon>Viridiplantae</taxon>
        <taxon>Streptophyta</taxon>
        <taxon>Embryophyta</taxon>
        <taxon>Tracheophyta</taxon>
        <taxon>Spermatophyta</taxon>
        <taxon>Magnoliopsida</taxon>
        <taxon>eudicotyledons</taxon>
        <taxon>Gunneridae</taxon>
        <taxon>Pentapetalae</taxon>
        <taxon>rosids</taxon>
        <taxon>malvids</taxon>
        <taxon>Myrtales</taxon>
        <taxon>Lythraceae</taxon>
        <taxon>Punica</taxon>
    </lineage>
</organism>
<dbReference type="InterPro" id="IPR053151">
    <property type="entry name" value="RNase_H-like"/>
</dbReference>
<dbReference type="EMBL" id="PGOL01000433">
    <property type="protein sequence ID" value="PKI70753.1"/>
    <property type="molecule type" value="Genomic_DNA"/>
</dbReference>
<dbReference type="SUPFAM" id="SSF53098">
    <property type="entry name" value="Ribonuclease H-like"/>
    <property type="match status" value="1"/>
</dbReference>
<proteinExistence type="predicted"/>
<evidence type="ECO:0000313" key="3">
    <source>
        <dbReference type="Proteomes" id="UP000233551"/>
    </source>
</evidence>
<dbReference type="InterPro" id="IPR044730">
    <property type="entry name" value="RNase_H-like_dom_plant"/>
</dbReference>
<evidence type="ECO:0000313" key="2">
    <source>
        <dbReference type="EMBL" id="PKI70753.1"/>
    </source>
</evidence>
<comment type="caution">
    <text evidence="2">The sequence shown here is derived from an EMBL/GenBank/DDBJ whole genome shotgun (WGS) entry which is preliminary data.</text>
</comment>
<sequence length="139" mass="15565">MENRVLILSIVSKLYTHAIFADFTGPAVIGGVLQDAKGQWILRFSCRIGVARSDEAELQAVLDGLKLCKERGYTRVIVELDSRDVHPMIISGDYSRRRMLVDLSADVKTFMDQGMKITHICREGTLIANLTIERALKLS</sequence>
<dbReference type="InterPro" id="IPR036397">
    <property type="entry name" value="RNaseH_sf"/>
</dbReference>
<dbReference type="GO" id="GO:0004523">
    <property type="term" value="F:RNA-DNA hybrid ribonuclease activity"/>
    <property type="evidence" value="ECO:0007669"/>
    <property type="project" value="InterPro"/>
</dbReference>
<reference evidence="2 3" key="1">
    <citation type="submission" date="2017-11" db="EMBL/GenBank/DDBJ databases">
        <title>De-novo sequencing of pomegranate (Punica granatum L.) genome.</title>
        <authorList>
            <person name="Akparov Z."/>
            <person name="Amiraslanov A."/>
            <person name="Hajiyeva S."/>
            <person name="Abbasov M."/>
            <person name="Kaur K."/>
            <person name="Hamwieh A."/>
            <person name="Solovyev V."/>
            <person name="Salamov A."/>
            <person name="Braich B."/>
            <person name="Kosarev P."/>
            <person name="Mahmoud A."/>
            <person name="Hajiyev E."/>
            <person name="Babayeva S."/>
            <person name="Izzatullayeva V."/>
            <person name="Mammadov A."/>
            <person name="Mammadov A."/>
            <person name="Sharifova S."/>
            <person name="Ojaghi J."/>
            <person name="Eynullazada K."/>
            <person name="Bayramov B."/>
            <person name="Abdulazimova A."/>
            <person name="Shahmuradov I."/>
        </authorList>
    </citation>
    <scope>NUCLEOTIDE SEQUENCE [LARGE SCALE GENOMIC DNA]</scope>
    <source>
        <strain evidence="3">cv. AG2017</strain>
        <tissue evidence="2">Leaf</tissue>
    </source>
</reference>
<dbReference type="GO" id="GO:0003676">
    <property type="term" value="F:nucleic acid binding"/>
    <property type="evidence" value="ECO:0007669"/>
    <property type="project" value="InterPro"/>
</dbReference>
<dbReference type="Gene3D" id="3.30.420.10">
    <property type="entry name" value="Ribonuclease H-like superfamily/Ribonuclease H"/>
    <property type="match status" value="1"/>
</dbReference>
<feature type="domain" description="RNase H type-1" evidence="1">
    <location>
        <begin position="24"/>
        <end position="130"/>
    </location>
</feature>
<keyword evidence="3" id="KW-1185">Reference proteome</keyword>
<dbReference type="InterPro" id="IPR012337">
    <property type="entry name" value="RNaseH-like_sf"/>
</dbReference>
<dbReference type="PANTHER" id="PTHR47723:SF19">
    <property type="entry name" value="POLYNUCLEOTIDYL TRANSFERASE, RIBONUCLEASE H-LIKE SUPERFAMILY PROTEIN"/>
    <property type="match status" value="1"/>
</dbReference>
<dbReference type="AlphaFoldDB" id="A0A2I0KR33"/>
<evidence type="ECO:0000259" key="1">
    <source>
        <dbReference type="Pfam" id="PF13456"/>
    </source>
</evidence>
<dbReference type="Pfam" id="PF13456">
    <property type="entry name" value="RVT_3"/>
    <property type="match status" value="1"/>
</dbReference>
<dbReference type="PANTHER" id="PTHR47723">
    <property type="entry name" value="OS05G0353850 PROTEIN"/>
    <property type="match status" value="1"/>
</dbReference>
<name>A0A2I0KR33_PUNGR</name>